<dbReference type="Gene3D" id="2.70.98.10">
    <property type="match status" value="1"/>
</dbReference>
<evidence type="ECO:0000313" key="9">
    <source>
        <dbReference type="Proteomes" id="UP000184164"/>
    </source>
</evidence>
<proteinExistence type="inferred from homology"/>
<dbReference type="PANTHER" id="PTHR38481">
    <property type="entry name" value="HYALURONATE LYASE"/>
    <property type="match status" value="1"/>
</dbReference>
<dbReference type="GO" id="GO:0005576">
    <property type="term" value="C:extracellular region"/>
    <property type="evidence" value="ECO:0007669"/>
    <property type="project" value="InterPro"/>
</dbReference>
<feature type="domain" description="Polysaccharide lyase family 8 central" evidence="6">
    <location>
        <begin position="524"/>
        <end position="791"/>
    </location>
</feature>
<organism evidence="8 9">
    <name type="scientific">Mariniphaga anaerophila</name>
    <dbReference type="NCBI Taxonomy" id="1484053"/>
    <lineage>
        <taxon>Bacteria</taxon>
        <taxon>Pseudomonadati</taxon>
        <taxon>Bacteroidota</taxon>
        <taxon>Bacteroidia</taxon>
        <taxon>Marinilabiliales</taxon>
        <taxon>Prolixibacteraceae</taxon>
        <taxon>Mariniphaga</taxon>
    </lineage>
</organism>
<dbReference type="SUPFAM" id="SSF74650">
    <property type="entry name" value="Galactose mutarotase-like"/>
    <property type="match status" value="1"/>
</dbReference>
<evidence type="ECO:0000259" key="6">
    <source>
        <dbReference type="Pfam" id="PF02278"/>
    </source>
</evidence>
<dbReference type="InterPro" id="IPR014718">
    <property type="entry name" value="GH-type_carb-bd"/>
</dbReference>
<protein>
    <submittedName>
        <fullName evidence="8">Polysaccharide lyase family 8, N terminal alpha-helical domain</fullName>
    </submittedName>
</protein>
<feature type="domain" description="Polysaccharide lyase family 8 C-terminal" evidence="7">
    <location>
        <begin position="808"/>
        <end position="880"/>
    </location>
</feature>
<dbReference type="EMBL" id="FQUM01000002">
    <property type="protein sequence ID" value="SHE82276.1"/>
    <property type="molecule type" value="Genomic_DNA"/>
</dbReference>
<dbReference type="InterPro" id="IPR008929">
    <property type="entry name" value="Chondroitin_lyas"/>
</dbReference>
<dbReference type="GO" id="GO:0005975">
    <property type="term" value="P:carbohydrate metabolic process"/>
    <property type="evidence" value="ECO:0007669"/>
    <property type="project" value="InterPro"/>
</dbReference>
<keyword evidence="5 8" id="KW-0456">Lyase</keyword>
<dbReference type="InterPro" id="IPR003159">
    <property type="entry name" value="Lyase_8_central_dom"/>
</dbReference>
<dbReference type="Pfam" id="PF02278">
    <property type="entry name" value="Lyase_8"/>
    <property type="match status" value="1"/>
</dbReference>
<evidence type="ECO:0000256" key="5">
    <source>
        <dbReference type="ARBA" id="ARBA00023239"/>
    </source>
</evidence>
<evidence type="ECO:0000256" key="2">
    <source>
        <dbReference type="ARBA" id="ARBA00006699"/>
    </source>
</evidence>
<comment type="similarity">
    <text evidence="2">Belongs to the polysaccharide lyase 8 family.</text>
</comment>
<gene>
    <name evidence="8" type="ORF">SAMN05444274_102490</name>
</gene>
<dbReference type="InterPro" id="IPR038970">
    <property type="entry name" value="Lyase_8"/>
</dbReference>
<dbReference type="AlphaFoldDB" id="A0A1M4WM13"/>
<dbReference type="InterPro" id="IPR011071">
    <property type="entry name" value="Lyase_8-like_C"/>
</dbReference>
<dbReference type="SUPFAM" id="SSF48230">
    <property type="entry name" value="Chondroitin AC/alginate lyase"/>
    <property type="match status" value="1"/>
</dbReference>
<reference evidence="8 9" key="1">
    <citation type="submission" date="2016-11" db="EMBL/GenBank/DDBJ databases">
        <authorList>
            <person name="Jaros S."/>
            <person name="Januszkiewicz K."/>
            <person name="Wedrychowicz H."/>
        </authorList>
    </citation>
    <scope>NUCLEOTIDE SEQUENCE [LARGE SCALE GENOMIC DNA]</scope>
    <source>
        <strain evidence="8 9">DSM 26910</strain>
    </source>
</reference>
<evidence type="ECO:0000313" key="8">
    <source>
        <dbReference type="EMBL" id="SHE82276.1"/>
    </source>
</evidence>
<dbReference type="GO" id="GO:0030246">
    <property type="term" value="F:carbohydrate binding"/>
    <property type="evidence" value="ECO:0007669"/>
    <property type="project" value="InterPro"/>
</dbReference>
<dbReference type="InterPro" id="IPR004103">
    <property type="entry name" value="Lyase_8_C"/>
</dbReference>
<accession>A0A1M4WM13</accession>
<comment type="subunit">
    <text evidence="3">Monomer.</text>
</comment>
<dbReference type="Pfam" id="PF02884">
    <property type="entry name" value="Lyase_8_C"/>
    <property type="match status" value="1"/>
</dbReference>
<dbReference type="InterPro" id="IPR011013">
    <property type="entry name" value="Gal_mutarotase_sf_dom"/>
</dbReference>
<evidence type="ECO:0000259" key="7">
    <source>
        <dbReference type="Pfam" id="PF02884"/>
    </source>
</evidence>
<evidence type="ECO:0000256" key="1">
    <source>
        <dbReference type="ARBA" id="ARBA00001913"/>
    </source>
</evidence>
<dbReference type="SUPFAM" id="SSF49863">
    <property type="entry name" value="Hyaluronate lyase-like, C-terminal domain"/>
    <property type="match status" value="1"/>
</dbReference>
<comment type="cofactor">
    <cofactor evidence="1">
        <name>Ca(2+)</name>
        <dbReference type="ChEBI" id="CHEBI:29108"/>
    </cofactor>
</comment>
<evidence type="ECO:0000256" key="3">
    <source>
        <dbReference type="ARBA" id="ARBA00011245"/>
    </source>
</evidence>
<name>A0A1M4WM13_9BACT</name>
<dbReference type="Gene3D" id="1.50.10.100">
    <property type="entry name" value="Chondroitin AC/alginate lyase"/>
    <property type="match status" value="1"/>
</dbReference>
<keyword evidence="4" id="KW-0106">Calcium</keyword>
<dbReference type="RefSeq" id="WP_072999708.1">
    <property type="nucleotide sequence ID" value="NZ_FQUM01000002.1"/>
</dbReference>
<dbReference type="GO" id="GO:0016837">
    <property type="term" value="F:carbon-oxygen lyase activity, acting on polysaccharides"/>
    <property type="evidence" value="ECO:0007669"/>
    <property type="project" value="UniProtKB-ARBA"/>
</dbReference>
<sequence>MLQLINRKEITRMMNRKFLLVLLFLFTGICGFAQNKWQDALGVVHTALPKTQLLSAADSYFEVEESAQPGDEVIGRVNLANNSFEKADFEITGGTGASLFRIEKFVNSRGKHFGILTVNQLPLSSDKYTLQVKATFNNGATDTQEYTITKVETSLAEKYFEFVYDRISRARRLYYPEKDAKLEEFLSKFNADGSFSDLTYGLSKAGWEGANVGALRINNLAMAYLDEKSSFYKDEALKEKVYTAIIFNANEFAKYRTEWYETHLWRNTDYIAGIGLNYFRILQQEMKSQDAEVAQRAVEVYDAIIDNCDNLFAERMDERPAIGNANRNHRMRSLAVRAAISYDYNRALTDWDLWYDKEDVRIPGFYPTGALDDLMELVETGFVISDTYNNKNGFFPDGTICHHPAVGIQFTADAYGWEWLTEWSIPLADQFKNTPFQAQDKTYNTIAERILDAYRPLTFYGYLDMSVGGLEPDRAKWGSRLLSAVKRLIEAKSDETVIARENELLDYKTNLEKEGYDDPLAMSKAFWNIDYFVQRRPDYFASAKMISKRSRGLERGIEKRSYYYLGDGALFVRVNPDDYNNIQNYYNWHAIPGTSAEQRTDDLPPSAVSAYPGAPGTNVFAGVVSNGSVGFGAFRYERNHQSEAALYSTVNANKGYFFFENEIVALGNNVRRVRPGDGADILTTLNQLEWKGDIVFGRAGEDHAETVSFSDENSVEHFAVEQRPLWVYHDRVGYVIVPGEGQKVNVELAAETRAPRWTNATAPKKMFQLAINHGPKVTDDSYQYIVLPATSVEKVKAFAQSIETGNIKVLKNEPELMAVYNKELQIVEAAFYEPGTLLFENSEGENVCLAVDRPALVMMKDNGKNLEISVTDPCHSTTALTINLDVNIKFKGEAFDETSSLTSVAVTHSSEEVYAGKPVVQLFETEGRFLADVQPGNIQKKK</sequence>
<keyword evidence="9" id="KW-1185">Reference proteome</keyword>
<dbReference type="OrthoDB" id="6394136at2"/>
<dbReference type="Proteomes" id="UP000184164">
    <property type="component" value="Unassembled WGS sequence"/>
</dbReference>
<dbReference type="Gene3D" id="2.60.220.10">
    <property type="entry name" value="Polysaccharide lyase family 8-like, C-terminal"/>
    <property type="match status" value="1"/>
</dbReference>
<dbReference type="STRING" id="1484053.SAMN05444274_102490"/>
<evidence type="ECO:0000256" key="4">
    <source>
        <dbReference type="ARBA" id="ARBA00022837"/>
    </source>
</evidence>
<dbReference type="PANTHER" id="PTHR38481:SF1">
    <property type="entry name" value="HYALURONATE LYASE"/>
    <property type="match status" value="1"/>
</dbReference>